<evidence type="ECO:0000313" key="4">
    <source>
        <dbReference type="EMBL" id="KAL0978927.1"/>
    </source>
</evidence>
<gene>
    <name evidence="4" type="ORF">UPYG_G00177930</name>
</gene>
<feature type="region of interest" description="Disordered" evidence="2">
    <location>
        <begin position="168"/>
        <end position="196"/>
    </location>
</feature>
<dbReference type="Pfam" id="PF16700">
    <property type="entry name" value="SNCAIP_SNCA_bd"/>
    <property type="match status" value="1"/>
</dbReference>
<evidence type="ECO:0000256" key="1">
    <source>
        <dbReference type="PROSITE-ProRule" id="PRU00023"/>
    </source>
</evidence>
<feature type="compositionally biased region" description="Basic residues" evidence="2">
    <location>
        <begin position="864"/>
        <end position="873"/>
    </location>
</feature>
<dbReference type="EMBL" id="JAGEUA010000005">
    <property type="protein sequence ID" value="KAL0978927.1"/>
    <property type="molecule type" value="Genomic_DNA"/>
</dbReference>
<proteinExistence type="predicted"/>
<dbReference type="InterPro" id="IPR002110">
    <property type="entry name" value="Ankyrin_rpt"/>
</dbReference>
<dbReference type="Pfam" id="PF12796">
    <property type="entry name" value="Ank_2"/>
    <property type="match status" value="2"/>
</dbReference>
<reference evidence="4 5" key="1">
    <citation type="submission" date="2024-06" db="EMBL/GenBank/DDBJ databases">
        <authorList>
            <person name="Pan Q."/>
            <person name="Wen M."/>
            <person name="Jouanno E."/>
            <person name="Zahm M."/>
            <person name="Klopp C."/>
            <person name="Cabau C."/>
            <person name="Louis A."/>
            <person name="Berthelot C."/>
            <person name="Parey E."/>
            <person name="Roest Crollius H."/>
            <person name="Montfort J."/>
            <person name="Robinson-Rechavi M."/>
            <person name="Bouchez O."/>
            <person name="Lampietro C."/>
            <person name="Lopez Roques C."/>
            <person name="Donnadieu C."/>
            <person name="Postlethwait J."/>
            <person name="Bobe J."/>
            <person name="Verreycken H."/>
            <person name="Guiguen Y."/>
        </authorList>
    </citation>
    <scope>NUCLEOTIDE SEQUENCE [LARGE SCALE GENOMIC DNA]</scope>
    <source>
        <strain evidence="4">Up_M1</strain>
        <tissue evidence="4">Testis</tissue>
    </source>
</reference>
<sequence>MEAPEYLDLDEIDFTDDTVYSVASLKNIPELSRRNDGQGEERQSLSPGINWSRGVSSHSGGGLKPTGIADVHSKFRPVKRVSPLKHQPPQTSDSERDGMAQVHDEGTSKEEVSDKTPAASCEVQGFKAKSLGTGGNLFGELEHYDLDMDEILDVPYIKSNQHVSTLPRVPHDKRTMSGGSTTDRCHGSKMSGLPHPESLGNVTQYCVLSPVKWSDMRKSKSLDPDYHGIPSLGPLSCSSSSDLDVLLANRTYPEPLQHNVGGKAPGNSQDMMFPLQSSLARQDSTKARSGPRDYVECDEETKKSQNIINIIREGQISLLPHLAADNLELIRDEEGNNLLHISAAQGHANCLQHLTSLMGEDSLNERNNHQLTPAGLGVKNGHLECVRWMVSETEAIAELSCSREHPSLIHYAARYGQEKVLLWLLQFMQEQAISLDEVDQYGNSAVHVAAQYGHLTCIQTLVEYGSNVTVQNQGGERPSQSAERQGHTTCARYLVVVETCMSLASQVVKLTKQFNEQATERIALQNQVHLLLDPSRAEGTRSRSPSFHAPPIEAWPEMTLTAEGTPGDGHWILRQRSVESDTVLRQLLGKDISDNVCTKEKLSLEFQEGSREAPPSLIGANLGPQRRTGLVERRELKLARLKQIMQRSLSESDTDAYPPEEAKHGIRLDRPSNLPIAESEEAIVGLQPGMKKHNSITERKTAFALSTSKSMEGYNPSPTSDKSDPDGDGKSEAAADFPNFSNGQKIPTSPKSALKSPSSRRKTSQNLKLRVTFDEQVVHKAVPPESEPTKIAHGKEGGRTNSEMVKRPFGTFRSIMESLSGNQNSNNNNNVQMSPSVKQSNFGLAQGSPARKTSEVKTCSAIHSRVKSKTSAV</sequence>
<dbReference type="InterPro" id="IPR036770">
    <property type="entry name" value="Ankyrin_rpt-contain_sf"/>
</dbReference>
<feature type="compositionally biased region" description="Basic and acidic residues" evidence="2">
    <location>
        <begin position="721"/>
        <end position="733"/>
    </location>
</feature>
<keyword evidence="1" id="KW-0040">ANK repeat</keyword>
<feature type="region of interest" description="Disordered" evidence="2">
    <location>
        <begin position="27"/>
        <end position="118"/>
    </location>
</feature>
<feature type="compositionally biased region" description="Basic and acidic residues" evidence="2">
    <location>
        <begin position="31"/>
        <end position="43"/>
    </location>
</feature>
<organism evidence="4 5">
    <name type="scientific">Umbra pygmaea</name>
    <name type="common">Eastern mudminnow</name>
    <dbReference type="NCBI Taxonomy" id="75934"/>
    <lineage>
        <taxon>Eukaryota</taxon>
        <taxon>Metazoa</taxon>
        <taxon>Chordata</taxon>
        <taxon>Craniata</taxon>
        <taxon>Vertebrata</taxon>
        <taxon>Euteleostomi</taxon>
        <taxon>Actinopterygii</taxon>
        <taxon>Neopterygii</taxon>
        <taxon>Teleostei</taxon>
        <taxon>Protacanthopterygii</taxon>
        <taxon>Esociformes</taxon>
        <taxon>Umbridae</taxon>
        <taxon>Umbra</taxon>
    </lineage>
</organism>
<dbReference type="Gene3D" id="1.25.40.20">
    <property type="entry name" value="Ankyrin repeat-containing domain"/>
    <property type="match status" value="2"/>
</dbReference>
<dbReference type="PROSITE" id="PS50297">
    <property type="entry name" value="ANK_REP_REGION"/>
    <property type="match status" value="1"/>
</dbReference>
<dbReference type="SUPFAM" id="SSF48403">
    <property type="entry name" value="Ankyrin repeat"/>
    <property type="match status" value="1"/>
</dbReference>
<feature type="compositionally biased region" description="Basic and acidic residues" evidence="2">
    <location>
        <begin position="660"/>
        <end position="670"/>
    </location>
</feature>
<feature type="region of interest" description="Disordered" evidence="2">
    <location>
        <begin position="818"/>
        <end position="873"/>
    </location>
</feature>
<feature type="compositionally biased region" description="Basic and acidic residues" evidence="2">
    <location>
        <begin position="787"/>
        <end position="798"/>
    </location>
</feature>
<feature type="compositionally biased region" description="Polar residues" evidence="2">
    <location>
        <begin position="739"/>
        <end position="757"/>
    </location>
</feature>
<feature type="domain" description="Synphilin-1 alpha-Synuclein-binding" evidence="3">
    <location>
        <begin position="497"/>
        <end position="540"/>
    </location>
</feature>
<dbReference type="InterPro" id="IPR040133">
    <property type="entry name" value="SNCAIP"/>
</dbReference>
<evidence type="ECO:0000313" key="5">
    <source>
        <dbReference type="Proteomes" id="UP001557470"/>
    </source>
</evidence>
<feature type="compositionally biased region" description="Basic and acidic residues" evidence="2">
    <location>
        <begin position="93"/>
        <end position="114"/>
    </location>
</feature>
<dbReference type="PANTHER" id="PTHR22882">
    <property type="entry name" value="SYNPHILIN-1"/>
    <property type="match status" value="1"/>
</dbReference>
<dbReference type="PANTHER" id="PTHR22882:SF3">
    <property type="entry name" value="SYNPHILIN-1"/>
    <property type="match status" value="1"/>
</dbReference>
<protein>
    <recommendedName>
        <fullName evidence="3">Synphilin-1 alpha-Synuclein-binding domain-containing protein</fullName>
    </recommendedName>
</protein>
<feature type="compositionally biased region" description="Polar residues" evidence="2">
    <location>
        <begin position="44"/>
        <end position="58"/>
    </location>
</feature>
<evidence type="ECO:0000259" key="3">
    <source>
        <dbReference type="Pfam" id="PF16700"/>
    </source>
</evidence>
<comment type="caution">
    <text evidence="4">The sequence shown here is derived from an EMBL/GenBank/DDBJ whole genome shotgun (WGS) entry which is preliminary data.</text>
</comment>
<evidence type="ECO:0000256" key="2">
    <source>
        <dbReference type="SAM" id="MobiDB-lite"/>
    </source>
</evidence>
<feature type="repeat" description="ANK" evidence="1">
    <location>
        <begin position="441"/>
        <end position="473"/>
    </location>
</feature>
<dbReference type="InterPro" id="IPR032027">
    <property type="entry name" value="SNCAIP_SNCA-bd"/>
</dbReference>
<dbReference type="PROSITE" id="PS50088">
    <property type="entry name" value="ANK_REPEAT"/>
    <property type="match status" value="1"/>
</dbReference>
<dbReference type="AlphaFoldDB" id="A0ABD0XCT8"/>
<feature type="region of interest" description="Disordered" evidence="2">
    <location>
        <begin position="707"/>
        <end position="767"/>
    </location>
</feature>
<dbReference type="SMART" id="SM00248">
    <property type="entry name" value="ANK"/>
    <property type="match status" value="4"/>
</dbReference>
<dbReference type="Proteomes" id="UP001557470">
    <property type="component" value="Unassembled WGS sequence"/>
</dbReference>
<feature type="region of interest" description="Disordered" evidence="2">
    <location>
        <begin position="645"/>
        <end position="673"/>
    </location>
</feature>
<keyword evidence="5" id="KW-1185">Reference proteome</keyword>
<feature type="region of interest" description="Disordered" evidence="2">
    <location>
        <begin position="783"/>
        <end position="804"/>
    </location>
</feature>
<dbReference type="Gene3D" id="6.10.250.750">
    <property type="match status" value="1"/>
</dbReference>
<feature type="compositionally biased region" description="Basic residues" evidence="2">
    <location>
        <begin position="74"/>
        <end position="83"/>
    </location>
</feature>
<feature type="compositionally biased region" description="Polar residues" evidence="2">
    <location>
        <begin position="831"/>
        <end position="843"/>
    </location>
</feature>
<accession>A0ABD0XCT8</accession>
<name>A0ABD0XCT8_UMBPY</name>